<comment type="caution">
    <text evidence="1">The sequence shown here is derived from an EMBL/GenBank/DDBJ whole genome shotgun (WGS) entry which is preliminary data.</text>
</comment>
<dbReference type="EMBL" id="MU268317">
    <property type="protein sequence ID" value="KAH7904945.1"/>
    <property type="molecule type" value="Genomic_DNA"/>
</dbReference>
<organism evidence="1 2">
    <name type="scientific">Hygrophoropsis aurantiaca</name>
    <dbReference type="NCBI Taxonomy" id="72124"/>
    <lineage>
        <taxon>Eukaryota</taxon>
        <taxon>Fungi</taxon>
        <taxon>Dikarya</taxon>
        <taxon>Basidiomycota</taxon>
        <taxon>Agaricomycotina</taxon>
        <taxon>Agaricomycetes</taxon>
        <taxon>Agaricomycetidae</taxon>
        <taxon>Boletales</taxon>
        <taxon>Coniophorineae</taxon>
        <taxon>Hygrophoropsidaceae</taxon>
        <taxon>Hygrophoropsis</taxon>
    </lineage>
</organism>
<accession>A0ACB7ZUQ2</accession>
<dbReference type="Proteomes" id="UP000790377">
    <property type="component" value="Unassembled WGS sequence"/>
</dbReference>
<sequence>MTPDESMSTAANSDTHENSTGRDRIEANSSSWAARNPGQPVIPIRPAPARKTGAELASLKIASEQKKAKEELFHTALKEIADTQHNLIVEAAAAHDVTVEKALRLYNGYRNYAPSRKAQLSNALLHAKAKEVNQAGAKYTTKEIRELIKDDPDMRDLDSDQEQAFIEQLNEHRKLQKFGLRANNTAAARDMLCTLDNVCGTLDSMARRTGSYAVFFATRGHVNDLGEPTWHGTDNAMDFFEDVLGLEADDICRKFEQWACTRNENGLERDSLLNVRRACIRFIKSGLNALIGKNKGISMNYENYEKNIMQKYRVQLIGWPTDIPFVSPSKINTITEARKLRDALKDGTCHWAPMSAKEVEAHTKSIETRLAEGVKVGKPRAPRADKGRARGKRAGRGKENSQPSKRAKAISSQPKRNAPTSAATVEDSEEDEESENDDD</sequence>
<gene>
    <name evidence="1" type="ORF">BJ138DRAFT_1234068</name>
</gene>
<evidence type="ECO:0000313" key="2">
    <source>
        <dbReference type="Proteomes" id="UP000790377"/>
    </source>
</evidence>
<name>A0ACB7ZUQ2_9AGAM</name>
<keyword evidence="2" id="KW-1185">Reference proteome</keyword>
<proteinExistence type="predicted"/>
<protein>
    <submittedName>
        <fullName evidence="1">Uncharacterized protein</fullName>
    </submittedName>
</protein>
<reference evidence="1" key="1">
    <citation type="journal article" date="2021" name="New Phytol.">
        <title>Evolutionary innovations through gain and loss of genes in the ectomycorrhizal Boletales.</title>
        <authorList>
            <person name="Wu G."/>
            <person name="Miyauchi S."/>
            <person name="Morin E."/>
            <person name="Kuo A."/>
            <person name="Drula E."/>
            <person name="Varga T."/>
            <person name="Kohler A."/>
            <person name="Feng B."/>
            <person name="Cao Y."/>
            <person name="Lipzen A."/>
            <person name="Daum C."/>
            <person name="Hundley H."/>
            <person name="Pangilinan J."/>
            <person name="Johnson J."/>
            <person name="Barry K."/>
            <person name="LaButti K."/>
            <person name="Ng V."/>
            <person name="Ahrendt S."/>
            <person name="Min B."/>
            <person name="Choi I.G."/>
            <person name="Park H."/>
            <person name="Plett J.M."/>
            <person name="Magnuson J."/>
            <person name="Spatafora J.W."/>
            <person name="Nagy L.G."/>
            <person name="Henrissat B."/>
            <person name="Grigoriev I.V."/>
            <person name="Yang Z.L."/>
            <person name="Xu J."/>
            <person name="Martin F.M."/>
        </authorList>
    </citation>
    <scope>NUCLEOTIDE SEQUENCE</scope>
    <source>
        <strain evidence="1">ATCC 28755</strain>
    </source>
</reference>
<evidence type="ECO:0000313" key="1">
    <source>
        <dbReference type="EMBL" id="KAH7904945.1"/>
    </source>
</evidence>